<evidence type="ECO:0000313" key="5">
    <source>
        <dbReference type="Proteomes" id="UP000184330"/>
    </source>
</evidence>
<sequence length="224" mass="23241">MLSSLLILVLSSALGSTLTTRATEIPLSLYTDESCLTPSTSAPNITLGLNVCTVTTGLESFILPVTPCISGNVAVWGFTDNACANLGTGSWEISAKHCYASSSNGAIAAIMLTCDANADETEPSAATATTTVSVGPVANSYPTSTSTPSSSSGNNSTPNSNTSPWDNLKIGARVGIIVGASLAGLGFTYLVVRGVRNPPAQVQERRFQWVDIPVTRNVRVLREV</sequence>
<feature type="transmembrane region" description="Helical" evidence="2">
    <location>
        <begin position="170"/>
        <end position="192"/>
    </location>
</feature>
<name>A0A1L7X1A1_9HELO</name>
<keyword evidence="2" id="KW-1133">Transmembrane helix</keyword>
<dbReference type="OrthoDB" id="3555481at2759"/>
<reference evidence="4 5" key="1">
    <citation type="submission" date="2016-03" db="EMBL/GenBank/DDBJ databases">
        <authorList>
            <person name="Ploux O."/>
        </authorList>
    </citation>
    <scope>NUCLEOTIDE SEQUENCE [LARGE SCALE GENOMIC DNA]</scope>
    <source>
        <strain evidence="4 5">UAMH 11012</strain>
    </source>
</reference>
<protein>
    <submittedName>
        <fullName evidence="4">Uncharacterized protein</fullName>
    </submittedName>
</protein>
<organism evidence="4 5">
    <name type="scientific">Phialocephala subalpina</name>
    <dbReference type="NCBI Taxonomy" id="576137"/>
    <lineage>
        <taxon>Eukaryota</taxon>
        <taxon>Fungi</taxon>
        <taxon>Dikarya</taxon>
        <taxon>Ascomycota</taxon>
        <taxon>Pezizomycotina</taxon>
        <taxon>Leotiomycetes</taxon>
        <taxon>Helotiales</taxon>
        <taxon>Mollisiaceae</taxon>
        <taxon>Phialocephala</taxon>
        <taxon>Phialocephala fortinii species complex</taxon>
    </lineage>
</organism>
<evidence type="ECO:0000256" key="2">
    <source>
        <dbReference type="SAM" id="Phobius"/>
    </source>
</evidence>
<evidence type="ECO:0000256" key="3">
    <source>
        <dbReference type="SAM" id="SignalP"/>
    </source>
</evidence>
<dbReference type="EMBL" id="FJOG01000012">
    <property type="protein sequence ID" value="CZR58792.1"/>
    <property type="molecule type" value="Genomic_DNA"/>
</dbReference>
<keyword evidence="5" id="KW-1185">Reference proteome</keyword>
<evidence type="ECO:0000313" key="4">
    <source>
        <dbReference type="EMBL" id="CZR58792.1"/>
    </source>
</evidence>
<proteinExistence type="predicted"/>
<feature type="region of interest" description="Disordered" evidence="1">
    <location>
        <begin position="136"/>
        <end position="163"/>
    </location>
</feature>
<keyword evidence="2" id="KW-0472">Membrane</keyword>
<dbReference type="AlphaFoldDB" id="A0A1L7X1A1"/>
<feature type="chain" id="PRO_5012273270" evidence="3">
    <location>
        <begin position="23"/>
        <end position="224"/>
    </location>
</feature>
<accession>A0A1L7X1A1</accession>
<evidence type="ECO:0000256" key="1">
    <source>
        <dbReference type="SAM" id="MobiDB-lite"/>
    </source>
</evidence>
<feature type="signal peptide" evidence="3">
    <location>
        <begin position="1"/>
        <end position="22"/>
    </location>
</feature>
<keyword evidence="3" id="KW-0732">Signal</keyword>
<keyword evidence="2" id="KW-0812">Transmembrane</keyword>
<gene>
    <name evidence="4" type="ORF">PAC_08684</name>
</gene>
<dbReference type="Proteomes" id="UP000184330">
    <property type="component" value="Unassembled WGS sequence"/>
</dbReference>